<feature type="compositionally biased region" description="Low complexity" evidence="1">
    <location>
        <begin position="147"/>
        <end position="157"/>
    </location>
</feature>
<feature type="region of interest" description="Disordered" evidence="1">
    <location>
        <begin position="115"/>
        <end position="162"/>
    </location>
</feature>
<reference evidence="2 3" key="2">
    <citation type="submission" date="2018-11" db="EMBL/GenBank/DDBJ databases">
        <authorList>
            <consortium name="Pathogen Informatics"/>
        </authorList>
    </citation>
    <scope>NUCLEOTIDE SEQUENCE [LARGE SCALE GENOMIC DNA]</scope>
</reference>
<dbReference type="AlphaFoldDB" id="A0A0R3Q5E2"/>
<dbReference type="GO" id="GO:0048488">
    <property type="term" value="P:synaptic vesicle endocytosis"/>
    <property type="evidence" value="ECO:0007669"/>
    <property type="project" value="TreeGrafter"/>
</dbReference>
<evidence type="ECO:0000313" key="4">
    <source>
        <dbReference type="WBParaSite" id="BTMF_0000153701-mRNA-1"/>
    </source>
</evidence>
<dbReference type="WBParaSite" id="BTMF_0000153701-mRNA-1">
    <property type="protein sequence ID" value="BTMF_0000153701-mRNA-1"/>
    <property type="gene ID" value="BTMF_0000153701"/>
</dbReference>
<dbReference type="PANTHER" id="PTHR31640:SF1">
    <property type="entry name" value="BRIDGE-LIKE LIPID TRANSFER PROTEIN FAMILY MEMBER 1"/>
    <property type="match status" value="1"/>
</dbReference>
<sequence>SSVIYGNEDEQDAEIDATGELGSLAQPEERIQWLERKMHEQSVLVTDLMQCGASEPAIEKERRTLRKLESARFRQFRKSIIEKLKRNASRQRKKLMEPKKSVGNYEARQVVNLLSSEQSDDPSQITGTPRKNVLGLQLSGLPKCSERGSSSGRSSESNVMSSTVDMNIDVQVGIESGSCTLRAFGKLEENTGLPSKRPSVRDLKSKMAQTSEYVAVTKLAIPSVDIRAYYTSLDTGQIHKQIPRHVQATFLHKYGRSSQWRRPAFYLAVELASMPQESLITPHLADFLEQMFATIPENNINSSLNLSNLDQNEMTDYDVSIVEMDTSVIPLDVLFHLTVQSSAIRFEGQQQVIPIIFTTFFLLLRNFEK</sequence>
<reference evidence="4" key="1">
    <citation type="submission" date="2017-02" db="UniProtKB">
        <authorList>
            <consortium name="WormBaseParasite"/>
        </authorList>
    </citation>
    <scope>IDENTIFICATION</scope>
</reference>
<feature type="compositionally biased region" description="Polar residues" evidence="1">
    <location>
        <begin position="115"/>
        <end position="129"/>
    </location>
</feature>
<evidence type="ECO:0000313" key="2">
    <source>
        <dbReference type="EMBL" id="VDO08844.1"/>
    </source>
</evidence>
<evidence type="ECO:0000256" key="1">
    <source>
        <dbReference type="SAM" id="MobiDB-lite"/>
    </source>
</evidence>
<dbReference type="GO" id="GO:0098793">
    <property type="term" value="C:presynapse"/>
    <property type="evidence" value="ECO:0007669"/>
    <property type="project" value="GOC"/>
</dbReference>
<name>A0A0R3Q5E2_9BILA</name>
<dbReference type="Proteomes" id="UP000280834">
    <property type="component" value="Unassembled WGS sequence"/>
</dbReference>
<dbReference type="STRING" id="42155.A0A0R3Q5E2"/>
<organism evidence="4">
    <name type="scientific">Brugia timori</name>
    <dbReference type="NCBI Taxonomy" id="42155"/>
    <lineage>
        <taxon>Eukaryota</taxon>
        <taxon>Metazoa</taxon>
        <taxon>Ecdysozoa</taxon>
        <taxon>Nematoda</taxon>
        <taxon>Chromadorea</taxon>
        <taxon>Rhabditida</taxon>
        <taxon>Spirurina</taxon>
        <taxon>Spiruromorpha</taxon>
        <taxon>Filarioidea</taxon>
        <taxon>Onchocercidae</taxon>
        <taxon>Brugia</taxon>
    </lineage>
</organism>
<evidence type="ECO:0000313" key="3">
    <source>
        <dbReference type="Proteomes" id="UP000280834"/>
    </source>
</evidence>
<keyword evidence="3" id="KW-1185">Reference proteome</keyword>
<accession>A0A0R3Q5E2</accession>
<gene>
    <name evidence="2" type="ORF">BTMF_LOCUS874</name>
</gene>
<dbReference type="InterPro" id="IPR033616">
    <property type="entry name" value="BLTP1"/>
</dbReference>
<dbReference type="EMBL" id="UZAG01000557">
    <property type="protein sequence ID" value="VDO08844.1"/>
    <property type="molecule type" value="Genomic_DNA"/>
</dbReference>
<protein>
    <submittedName>
        <fullName evidence="4">FSA_C domain-containing protein</fullName>
    </submittedName>
</protein>
<proteinExistence type="predicted"/>
<dbReference type="PANTHER" id="PTHR31640">
    <property type="entry name" value="TRANSMEMBRANE PROTEIN KIAA1109"/>
    <property type="match status" value="1"/>
</dbReference>